<evidence type="ECO:0000259" key="3">
    <source>
        <dbReference type="PROSITE" id="PS51762"/>
    </source>
</evidence>
<feature type="non-terminal residue" evidence="4">
    <location>
        <position position="185"/>
    </location>
</feature>
<reference evidence="4 5" key="1">
    <citation type="journal article" date="2021" name="Nat. Plants">
        <title>The Taxus genome provides insights into paclitaxel biosynthesis.</title>
        <authorList>
            <person name="Xiong X."/>
            <person name="Gou J."/>
            <person name="Liao Q."/>
            <person name="Li Y."/>
            <person name="Zhou Q."/>
            <person name="Bi G."/>
            <person name="Li C."/>
            <person name="Du R."/>
            <person name="Wang X."/>
            <person name="Sun T."/>
            <person name="Guo L."/>
            <person name="Liang H."/>
            <person name="Lu P."/>
            <person name="Wu Y."/>
            <person name="Zhang Z."/>
            <person name="Ro D.K."/>
            <person name="Shang Y."/>
            <person name="Huang S."/>
            <person name="Yan J."/>
        </authorList>
    </citation>
    <scope>NUCLEOTIDE SEQUENCE [LARGE SCALE GENOMIC DNA]</scope>
    <source>
        <strain evidence="4">Ta-2019</strain>
    </source>
</reference>
<dbReference type="EMBL" id="JAHRHJ020000008">
    <property type="protein sequence ID" value="KAH9304749.1"/>
    <property type="molecule type" value="Genomic_DNA"/>
</dbReference>
<comment type="caution">
    <text evidence="4">The sequence shown here is derived from an EMBL/GenBank/DDBJ whole genome shotgun (WGS) entry which is preliminary data.</text>
</comment>
<gene>
    <name evidence="4" type="ORF">KI387_009153</name>
</gene>
<name>A0AA38FFY5_TAXCH</name>
<keyword evidence="1" id="KW-0378">Hydrolase</keyword>
<dbReference type="InterPro" id="IPR044791">
    <property type="entry name" value="Beta-glucanase/XTH"/>
</dbReference>
<dbReference type="PROSITE" id="PS01034">
    <property type="entry name" value="GH16_1"/>
    <property type="match status" value="1"/>
</dbReference>
<evidence type="ECO:0000313" key="4">
    <source>
        <dbReference type="EMBL" id="KAH9304749.1"/>
    </source>
</evidence>
<dbReference type="InterPro" id="IPR013320">
    <property type="entry name" value="ConA-like_dom_sf"/>
</dbReference>
<dbReference type="Gene3D" id="2.60.120.200">
    <property type="match status" value="1"/>
</dbReference>
<dbReference type="Proteomes" id="UP000824469">
    <property type="component" value="Unassembled WGS sequence"/>
</dbReference>
<dbReference type="OMA" id="WAHLINI"/>
<dbReference type="GO" id="GO:0005975">
    <property type="term" value="P:carbohydrate metabolic process"/>
    <property type="evidence" value="ECO:0007669"/>
    <property type="project" value="InterPro"/>
</dbReference>
<evidence type="ECO:0000256" key="1">
    <source>
        <dbReference type="ARBA" id="ARBA00022801"/>
    </source>
</evidence>
<keyword evidence="2" id="KW-0326">Glycosidase</keyword>
<organism evidence="4 5">
    <name type="scientific">Taxus chinensis</name>
    <name type="common">Chinese yew</name>
    <name type="synonym">Taxus wallichiana var. chinensis</name>
    <dbReference type="NCBI Taxonomy" id="29808"/>
    <lineage>
        <taxon>Eukaryota</taxon>
        <taxon>Viridiplantae</taxon>
        <taxon>Streptophyta</taxon>
        <taxon>Embryophyta</taxon>
        <taxon>Tracheophyta</taxon>
        <taxon>Spermatophyta</taxon>
        <taxon>Pinopsida</taxon>
        <taxon>Pinidae</taxon>
        <taxon>Conifers II</taxon>
        <taxon>Cupressales</taxon>
        <taxon>Taxaceae</taxon>
        <taxon>Taxus</taxon>
    </lineage>
</organism>
<dbReference type="PANTHER" id="PTHR31062">
    <property type="entry name" value="XYLOGLUCAN ENDOTRANSGLUCOSYLASE/HYDROLASE PROTEIN 8-RELATED"/>
    <property type="match status" value="1"/>
</dbReference>
<dbReference type="SUPFAM" id="SSF49899">
    <property type="entry name" value="Concanavalin A-like lectins/glucanases"/>
    <property type="match status" value="1"/>
</dbReference>
<accession>A0AA38FFY5</accession>
<dbReference type="InterPro" id="IPR008263">
    <property type="entry name" value="GH16_AS"/>
</dbReference>
<dbReference type="Pfam" id="PF00722">
    <property type="entry name" value="Glyco_hydro_16"/>
    <property type="match status" value="1"/>
</dbReference>
<dbReference type="AlphaFoldDB" id="A0AA38FFY5"/>
<dbReference type="GO" id="GO:0004553">
    <property type="term" value="F:hydrolase activity, hydrolyzing O-glycosyl compounds"/>
    <property type="evidence" value="ECO:0007669"/>
    <property type="project" value="InterPro"/>
</dbReference>
<evidence type="ECO:0000313" key="5">
    <source>
        <dbReference type="Proteomes" id="UP000824469"/>
    </source>
</evidence>
<dbReference type="PROSITE" id="PS51762">
    <property type="entry name" value="GH16_2"/>
    <property type="match status" value="1"/>
</dbReference>
<evidence type="ECO:0000256" key="2">
    <source>
        <dbReference type="ARBA" id="ARBA00023295"/>
    </source>
</evidence>
<proteinExistence type="predicted"/>
<feature type="domain" description="GH16" evidence="3">
    <location>
        <begin position="2"/>
        <end position="185"/>
    </location>
</feature>
<sequence length="185" mass="20875">MVRYKLNSHIVHPVSDTLMQAFIETILMDFRYCHGIVLILFLAQAASATVGRYSTSLQNDFYVSWAADHVLFLRGGHELQLMLDQKSGSGFASKKKYLFGSIVMQIKLVSGDSAGTVTAFYLSSEGSNHDELDFEFLGNKSGEPYVVQTNVYASGKGDREQRIYLWFDPTKDFHSYGVLWTPQHI</sequence>
<protein>
    <recommendedName>
        <fullName evidence="3">GH16 domain-containing protein</fullName>
    </recommendedName>
</protein>
<keyword evidence="5" id="KW-1185">Reference proteome</keyword>
<dbReference type="InterPro" id="IPR000757">
    <property type="entry name" value="Beta-glucanase-like"/>
</dbReference>